<evidence type="ECO:0000313" key="1">
    <source>
        <dbReference type="EMBL" id="BAO28527.1"/>
    </source>
</evidence>
<evidence type="ECO:0008006" key="3">
    <source>
        <dbReference type="Google" id="ProtNLM"/>
    </source>
</evidence>
<proteinExistence type="predicted"/>
<dbReference type="Pfam" id="PF06347">
    <property type="entry name" value="SH3_4"/>
    <property type="match status" value="2"/>
</dbReference>
<dbReference type="EMBL" id="AP012547">
    <property type="protein sequence ID" value="BAO28527.1"/>
    <property type="molecule type" value="Genomic_DNA"/>
</dbReference>
<evidence type="ECO:0000313" key="2">
    <source>
        <dbReference type="Proteomes" id="UP000031637"/>
    </source>
</evidence>
<dbReference type="RefSeq" id="WP_052473164.1">
    <property type="nucleotide sequence ID" value="NZ_AP012547.1"/>
</dbReference>
<keyword evidence="2" id="KW-1185">Reference proteome</keyword>
<dbReference type="KEGG" id="shd:SUTH_00717"/>
<dbReference type="STRING" id="1223802.SUTH_00717"/>
<dbReference type="Proteomes" id="UP000031637">
    <property type="component" value="Chromosome"/>
</dbReference>
<dbReference type="Gene3D" id="2.30.30.40">
    <property type="entry name" value="SH3 Domains"/>
    <property type="match status" value="2"/>
</dbReference>
<dbReference type="OrthoDB" id="5297720at2"/>
<protein>
    <recommendedName>
        <fullName evidence="3">SH3b domain-containing protein</fullName>
    </recommendedName>
</protein>
<dbReference type="HOGENOM" id="CLU_086360_3_0_4"/>
<gene>
    <name evidence="1" type="ORF">SUTH_00717</name>
</gene>
<organism evidence="1 2">
    <name type="scientific">Sulfuritalea hydrogenivorans sk43H</name>
    <dbReference type="NCBI Taxonomy" id="1223802"/>
    <lineage>
        <taxon>Bacteria</taxon>
        <taxon>Pseudomonadati</taxon>
        <taxon>Pseudomonadota</taxon>
        <taxon>Betaproteobacteria</taxon>
        <taxon>Nitrosomonadales</taxon>
        <taxon>Sterolibacteriaceae</taxon>
        <taxon>Sulfuritalea</taxon>
    </lineage>
</organism>
<reference evidence="1 2" key="1">
    <citation type="journal article" date="2014" name="Syst. Appl. Microbiol.">
        <title>Complete genomes of freshwater sulfur oxidizers Sulfuricella denitrificans skB26 and Sulfuritalea hydrogenivorans sk43H: genetic insights into the sulfur oxidation pathway of betaproteobacteria.</title>
        <authorList>
            <person name="Watanabe T."/>
            <person name="Kojima H."/>
            <person name="Fukui M."/>
        </authorList>
    </citation>
    <scope>NUCLEOTIDE SEQUENCE [LARGE SCALE GENOMIC DNA]</scope>
    <source>
        <strain evidence="1">DSM22779</strain>
    </source>
</reference>
<dbReference type="AlphaFoldDB" id="W0SC77"/>
<dbReference type="InterPro" id="IPR010466">
    <property type="entry name" value="DUF1058"/>
</dbReference>
<sequence length="136" mass="14953">MALAASLPAWALDYRSVAEAAPMYDAPSTKSKPLFVALAGTPVELVVSLDGWSKVRDSRGDLTWIEKKYLAEKRNVIVRFDRAQVRAAADDKAALVFEAERDVVLELLEAASGGWVRVRHRDGQSGFIKAPQVWGL</sequence>
<name>W0SC77_9PROT</name>
<accession>W0SC77</accession>